<sequence length="373" mass="43287">MNVLINASNLKVGGGVQVCDSVCRELYKYTSKHHFTVILPPVLEECAKAIEMLHGIHVVRYSRPLRMIQILTGRNAFLDGLVEQRGIEAVLTIFGPSVWIPKCRHLCGFALPHLVLSDSPFFKSLSWKENLKSRLRWSFIKRSFRKDSNVYYTENSYISLKLKKMFPKKEVYTVSNNYNQVFDRPEEWDHSVRLPDFEGFSLLTVCANYPHKNLSIIVPCIRILKSKYPGLKFRFILTIREEEYIPLTEEEREYLLFLGPVRINQCPGLYQQADAMFLPSLLECFSASYAEAMRMRKAIITTDLGFAHSLCRDAAEYYEATSASALADSIYKVATDRLYYDHLLSLGDQQLKEFDTYEERTRKLIEIMESYEK</sequence>
<reference evidence="6 7" key="2">
    <citation type="journal article" date="2019" name="Nat. Med.">
        <title>A library of human gut bacterial isolates paired with longitudinal multiomics data enables mechanistic microbiome research.</title>
        <authorList>
            <person name="Poyet M."/>
            <person name="Groussin M."/>
            <person name="Gibbons S.M."/>
            <person name="Avila-Pacheco J."/>
            <person name="Jiang X."/>
            <person name="Kearney S.M."/>
            <person name="Perrotta A.R."/>
            <person name="Berdy B."/>
            <person name="Zhao S."/>
            <person name="Lieberman T.D."/>
            <person name="Swanson P.K."/>
            <person name="Smith M."/>
            <person name="Roesemann S."/>
            <person name="Alexander J.E."/>
            <person name="Rich S.A."/>
            <person name="Livny J."/>
            <person name="Vlamakis H."/>
            <person name="Clish C."/>
            <person name="Bullock K."/>
            <person name="Deik A."/>
            <person name="Scott J."/>
            <person name="Pierce K.A."/>
            <person name="Xavier R.J."/>
            <person name="Alm E.J."/>
        </authorList>
    </citation>
    <scope>NUCLEOTIDE SEQUENCE [LARGE SCALE GENOMIC DNA]</scope>
    <source>
        <strain evidence="4 7">BIOML-A10</strain>
        <strain evidence="3 6">BIOML-A11</strain>
    </source>
</reference>
<name>A0A174XJG4_PARDI</name>
<dbReference type="Pfam" id="PF13692">
    <property type="entry name" value="Glyco_trans_1_4"/>
    <property type="match status" value="1"/>
</dbReference>
<reference evidence="2 5" key="1">
    <citation type="submission" date="2015-09" db="EMBL/GenBank/DDBJ databases">
        <authorList>
            <consortium name="Pathogen Informatics"/>
        </authorList>
    </citation>
    <scope>NUCLEOTIDE SEQUENCE [LARGE SCALE GENOMIC DNA]</scope>
    <source>
        <strain evidence="2 5">2789STDY5834948</strain>
    </source>
</reference>
<dbReference type="EMBL" id="WKMX01000004">
    <property type="protein sequence ID" value="MRZ05456.1"/>
    <property type="molecule type" value="Genomic_DNA"/>
</dbReference>
<proteinExistence type="predicted"/>
<evidence type="ECO:0000313" key="2">
    <source>
        <dbReference type="EMBL" id="CUQ56400.1"/>
    </source>
</evidence>
<dbReference type="GO" id="GO:0016757">
    <property type="term" value="F:glycosyltransferase activity"/>
    <property type="evidence" value="ECO:0007669"/>
    <property type="project" value="TreeGrafter"/>
</dbReference>
<dbReference type="RefSeq" id="WP_057329598.1">
    <property type="nucleotide sequence ID" value="NZ_CZBM01000029.1"/>
</dbReference>
<gene>
    <name evidence="2" type="ORF">ERS852560_04287</name>
    <name evidence="4" type="ORF">GKD54_04320</name>
    <name evidence="3" type="ORF">GKD58_13370</name>
</gene>
<dbReference type="Proteomes" id="UP000471216">
    <property type="component" value="Unassembled WGS sequence"/>
</dbReference>
<keyword evidence="1 2" id="KW-0808">Transferase</keyword>
<dbReference type="PANTHER" id="PTHR46401">
    <property type="entry name" value="GLYCOSYLTRANSFERASE WBBK-RELATED"/>
    <property type="match status" value="1"/>
</dbReference>
<evidence type="ECO:0000313" key="5">
    <source>
        <dbReference type="Proteomes" id="UP000095332"/>
    </source>
</evidence>
<accession>A0A174XJG4</accession>
<organism evidence="2 5">
    <name type="scientific">Parabacteroides distasonis</name>
    <dbReference type="NCBI Taxonomy" id="823"/>
    <lineage>
        <taxon>Bacteria</taxon>
        <taxon>Pseudomonadati</taxon>
        <taxon>Bacteroidota</taxon>
        <taxon>Bacteroidia</taxon>
        <taxon>Bacteroidales</taxon>
        <taxon>Tannerellaceae</taxon>
        <taxon>Parabacteroides</taxon>
    </lineage>
</organism>
<dbReference type="Gene3D" id="3.40.50.2000">
    <property type="entry name" value="Glycogen Phosphorylase B"/>
    <property type="match status" value="2"/>
</dbReference>
<evidence type="ECO:0000256" key="1">
    <source>
        <dbReference type="ARBA" id="ARBA00022679"/>
    </source>
</evidence>
<dbReference type="AlphaFoldDB" id="A0A174XJG4"/>
<evidence type="ECO:0000313" key="7">
    <source>
        <dbReference type="Proteomes" id="UP000471216"/>
    </source>
</evidence>
<dbReference type="Proteomes" id="UP000450599">
    <property type="component" value="Unassembled WGS sequence"/>
</dbReference>
<dbReference type="SUPFAM" id="SSF53756">
    <property type="entry name" value="UDP-Glycosyltransferase/glycogen phosphorylase"/>
    <property type="match status" value="1"/>
</dbReference>
<evidence type="ECO:0000313" key="6">
    <source>
        <dbReference type="Proteomes" id="UP000450599"/>
    </source>
</evidence>
<evidence type="ECO:0000313" key="4">
    <source>
        <dbReference type="EMBL" id="MRZ05456.1"/>
    </source>
</evidence>
<protein>
    <submittedName>
        <fullName evidence="2">Glycosyl transferases group 1</fullName>
    </submittedName>
    <submittedName>
        <fullName evidence="3">Glycosyltransferase</fullName>
    </submittedName>
</protein>
<evidence type="ECO:0000313" key="3">
    <source>
        <dbReference type="EMBL" id="MRY85231.1"/>
    </source>
</evidence>
<dbReference type="EMBL" id="WKMW01000012">
    <property type="protein sequence ID" value="MRY85231.1"/>
    <property type="molecule type" value="Genomic_DNA"/>
</dbReference>
<dbReference type="EMBL" id="CZBM01000029">
    <property type="protein sequence ID" value="CUQ56400.1"/>
    <property type="molecule type" value="Genomic_DNA"/>
</dbReference>
<dbReference type="PANTHER" id="PTHR46401:SF2">
    <property type="entry name" value="GLYCOSYLTRANSFERASE WBBK-RELATED"/>
    <property type="match status" value="1"/>
</dbReference>
<dbReference type="GO" id="GO:0009103">
    <property type="term" value="P:lipopolysaccharide biosynthetic process"/>
    <property type="evidence" value="ECO:0007669"/>
    <property type="project" value="TreeGrafter"/>
</dbReference>
<dbReference type="Proteomes" id="UP000095332">
    <property type="component" value="Unassembled WGS sequence"/>
</dbReference>